<reference evidence="2" key="1">
    <citation type="submission" date="2011-03" db="EMBL/GenBank/DDBJ databases">
        <authorList>
            <person name="Voget S."/>
            <person name="Streit W.R."/>
            <person name="Jaeger K.E."/>
            <person name="Daniel R."/>
        </authorList>
    </citation>
    <scope>NUCLEOTIDE SEQUENCE [LARGE SCALE GENOMIC DNA]</scope>
    <source>
        <strain evidence="2">PG1</strain>
    </source>
</reference>
<name>A0A0B6RY11_BURPL</name>
<evidence type="ECO:0000313" key="1">
    <source>
        <dbReference type="EMBL" id="AJK48278.1"/>
    </source>
</evidence>
<dbReference type="Proteomes" id="UP000031838">
    <property type="component" value="Chromosome 2"/>
</dbReference>
<dbReference type="EMBL" id="CP002581">
    <property type="protein sequence ID" value="AJK48278.1"/>
    <property type="molecule type" value="Genomic_DNA"/>
</dbReference>
<sequence length="380" mass="41555">MINFHEEKPNSRLSTTRRAFIKNSGLLPLIALLNPKKSWGDINLAPIDVNGQTNSCNFSNDCLQFPFGMDPLAQDLRVPIPALPLLTAGITAPLLQVGNLWLVNGAKILTAAAMGDPIQVLVAFAEGLIQARDGAIRSQAMIYGTFTSWLANGGYKTVDGTGPYGLTASNLGNITKLFGLYGTKYWLQGFYLPVSEFKFYGSPFTTLSSIYYWLFGNGATTTMNLNAMNLDVNINDFGPVFEIIGNPDMGPGTYNIDAEFSFNLFNHASNLWTALVNGRVSGHVVGTLVLNGDESYAFNGEWTLNPDRYEAYPSNRTFTQEVLTSFLSRIGSLGHVDYDILFTGSKEVNLSGPRPSKFFASPGARRSTGGLFRNRNVVNY</sequence>
<dbReference type="HOGENOM" id="CLU_062386_0_0_4"/>
<dbReference type="RefSeq" id="WP_123863667.1">
    <property type="nucleotide sequence ID" value="NZ_CP002581.1"/>
</dbReference>
<dbReference type="Gene3D" id="3.30.450.400">
    <property type="entry name" value="Colicin M, catalytic domain"/>
    <property type="match status" value="1"/>
</dbReference>
<protein>
    <submittedName>
        <fullName evidence="1">Uncharacterized protein</fullName>
    </submittedName>
</protein>
<accession>A0A0B6RY11</accession>
<dbReference type="InterPro" id="IPR028056">
    <property type="entry name" value="Colicin_M"/>
</dbReference>
<proteinExistence type="predicted"/>
<gene>
    <name evidence="1" type="ORF">BGL_2c01820</name>
</gene>
<dbReference type="AlphaFoldDB" id="A0A0B6RY11"/>
<dbReference type="GO" id="GO:0042742">
    <property type="term" value="P:defense response to bacterium"/>
    <property type="evidence" value="ECO:0007669"/>
    <property type="project" value="InterPro"/>
</dbReference>
<dbReference type="Pfam" id="PF14859">
    <property type="entry name" value="Colicin_M"/>
    <property type="match status" value="1"/>
</dbReference>
<keyword evidence="2" id="KW-1185">Reference proteome</keyword>
<evidence type="ECO:0000313" key="2">
    <source>
        <dbReference type="Proteomes" id="UP000031838"/>
    </source>
</evidence>
<organism evidence="1 2">
    <name type="scientific">Burkholderia plantarii</name>
    <dbReference type="NCBI Taxonomy" id="41899"/>
    <lineage>
        <taxon>Bacteria</taxon>
        <taxon>Pseudomonadati</taxon>
        <taxon>Pseudomonadota</taxon>
        <taxon>Betaproteobacteria</taxon>
        <taxon>Burkholderiales</taxon>
        <taxon>Burkholderiaceae</taxon>
        <taxon>Burkholderia</taxon>
    </lineage>
</organism>
<dbReference type="KEGG" id="bgp:BGL_2c01820"/>
<reference evidence="1 2" key="2">
    <citation type="journal article" date="2016" name="Appl. Microbiol. Biotechnol.">
        <title>Mutations improving production and secretion of extracellular lipase by Burkholderia glumae PG1.</title>
        <authorList>
            <person name="Knapp A."/>
            <person name="Voget S."/>
            <person name="Gao R."/>
            <person name="Zaburannyi N."/>
            <person name="Krysciak D."/>
            <person name="Breuer M."/>
            <person name="Hauer B."/>
            <person name="Streit W.R."/>
            <person name="Muller R."/>
            <person name="Daniel R."/>
            <person name="Jaeger K.E."/>
        </authorList>
    </citation>
    <scope>NUCLEOTIDE SEQUENCE [LARGE SCALE GENOMIC DNA]</scope>
    <source>
        <strain evidence="1 2">PG1</strain>
    </source>
</reference>